<comment type="subcellular location">
    <subcellularLocation>
        <location evidence="1">Membrane</location>
        <topology evidence="1">Multi-pass membrane protein</topology>
    </subcellularLocation>
</comment>
<feature type="transmembrane region" description="Helical" evidence="6">
    <location>
        <begin position="309"/>
        <end position="336"/>
    </location>
</feature>
<feature type="transmembrane region" description="Helical" evidence="6">
    <location>
        <begin position="140"/>
        <end position="162"/>
    </location>
</feature>
<feature type="transmembrane region" description="Helical" evidence="6">
    <location>
        <begin position="384"/>
        <end position="403"/>
    </location>
</feature>
<reference evidence="8" key="1">
    <citation type="journal article" date="2020" name="Int. J. Syst. Evol. Microbiol.">
        <title>Capnocytophaga felis sp. nov. isolated from the feline oral cavity.</title>
        <authorList>
            <person name="Suzuki M."/>
            <person name="Umeda K."/>
            <person name="Kimura M."/>
            <person name="Imaoka K."/>
            <person name="Morikawa S."/>
            <person name="Maeda K."/>
        </authorList>
    </citation>
    <scope>NUCLEOTIDE SEQUENCE [LARGE SCALE GENOMIC DNA]</scope>
    <source>
        <strain evidence="8">KC07070</strain>
    </source>
</reference>
<feature type="transmembrane region" description="Helical" evidence="6">
    <location>
        <begin position="48"/>
        <end position="68"/>
    </location>
</feature>
<dbReference type="InterPro" id="IPR011701">
    <property type="entry name" value="MFS"/>
</dbReference>
<evidence type="ECO:0000256" key="3">
    <source>
        <dbReference type="ARBA" id="ARBA00022692"/>
    </source>
</evidence>
<dbReference type="AlphaFoldDB" id="A0A5M4B7G1"/>
<organism evidence="7 8">
    <name type="scientific">Capnocytophaga felis</name>
    <dbReference type="NCBI Taxonomy" id="2267611"/>
    <lineage>
        <taxon>Bacteria</taxon>
        <taxon>Pseudomonadati</taxon>
        <taxon>Bacteroidota</taxon>
        <taxon>Flavobacteriia</taxon>
        <taxon>Flavobacteriales</taxon>
        <taxon>Flavobacteriaceae</taxon>
        <taxon>Capnocytophaga</taxon>
    </lineage>
</organism>
<feature type="transmembrane region" description="Helical" evidence="6">
    <location>
        <begin position="442"/>
        <end position="463"/>
    </location>
</feature>
<dbReference type="PANTHER" id="PTHR19432">
    <property type="entry name" value="SUGAR TRANSPORTER"/>
    <property type="match status" value="1"/>
</dbReference>
<keyword evidence="4 6" id="KW-1133">Transmembrane helix</keyword>
<evidence type="ECO:0000256" key="2">
    <source>
        <dbReference type="ARBA" id="ARBA00022448"/>
    </source>
</evidence>
<dbReference type="Pfam" id="PF07690">
    <property type="entry name" value="MFS_1"/>
    <property type="match status" value="1"/>
</dbReference>
<dbReference type="SUPFAM" id="SSF103473">
    <property type="entry name" value="MFS general substrate transporter"/>
    <property type="match status" value="1"/>
</dbReference>
<dbReference type="InterPro" id="IPR036259">
    <property type="entry name" value="MFS_trans_sf"/>
</dbReference>
<dbReference type="RefSeq" id="WP_155284187.1">
    <property type="nucleotide sequence ID" value="NZ_BLBC01000005.1"/>
</dbReference>
<feature type="transmembrane region" description="Helical" evidence="6">
    <location>
        <begin position="409"/>
        <end position="430"/>
    </location>
</feature>
<evidence type="ECO:0000256" key="4">
    <source>
        <dbReference type="ARBA" id="ARBA00022989"/>
    </source>
</evidence>
<sequence length="500" mass="55211">MEKRKLSFWEIWNMSFGFLGIQFGFALQNANTSRIFETLGANVESIPILWIAAPVTGLIIQPIIGYISDRTWTRLGRRRPYFLIGAILSSIALCIMPNSPSLWIAAGTLWMMDASINISMEPFRAFVGDNLPDSQRTTGFAMQSFFIGVGAVVGSALPYIYTNYFGISNTAPEGVIPDSVKWSFYAGAIVFLVAVCWTVFSSKEYSPEELKSFENQKNEEKYTETVTPTEKANRLTTAGTIALAVGLLLTFALFQIELEKELFILSFGLIGLGASFLLTAFAHRKGFSENGFVTITTDMLYMPKTMKQLAWVQFFSWFALFSMWIYTTAAVTGHIYGVPEKDTTSELYNQGADWVSVLFAVYNGVAALVAFLLPVMARATSRKVTHLICLVFGGLGLISIYFISDPNMLILSMIGVGIAWASILSMPYAILSGALPSNKMGYYMGVFNFFIVLPQIVAATILGSIVSKFFNHQPIYALIIGGCAMILAGFLTLRVRDSIK</sequence>
<feature type="transmembrane region" description="Helical" evidence="6">
    <location>
        <begin position="182"/>
        <end position="200"/>
    </location>
</feature>
<dbReference type="Proteomes" id="UP000398217">
    <property type="component" value="Unassembled WGS sequence"/>
</dbReference>
<keyword evidence="8" id="KW-1185">Reference proteome</keyword>
<feature type="transmembrane region" description="Helical" evidence="6">
    <location>
        <begin position="262"/>
        <end position="282"/>
    </location>
</feature>
<evidence type="ECO:0000256" key="5">
    <source>
        <dbReference type="ARBA" id="ARBA00023136"/>
    </source>
</evidence>
<evidence type="ECO:0000256" key="6">
    <source>
        <dbReference type="SAM" id="Phobius"/>
    </source>
</evidence>
<keyword evidence="3 6" id="KW-0812">Transmembrane</keyword>
<protein>
    <submittedName>
        <fullName evidence="7">MFS transporter</fullName>
    </submittedName>
</protein>
<evidence type="ECO:0000256" key="1">
    <source>
        <dbReference type="ARBA" id="ARBA00004141"/>
    </source>
</evidence>
<feature type="transmembrane region" description="Helical" evidence="6">
    <location>
        <begin position="475"/>
        <end position="493"/>
    </location>
</feature>
<proteinExistence type="predicted"/>
<accession>A0A5M4B7G1</accession>
<dbReference type="EMBL" id="BLBC01000005">
    <property type="protein sequence ID" value="GET45531.1"/>
    <property type="molecule type" value="Genomic_DNA"/>
</dbReference>
<comment type="caution">
    <text evidence="7">The sequence shown here is derived from an EMBL/GenBank/DDBJ whole genome shotgun (WGS) entry which is preliminary data.</text>
</comment>
<dbReference type="GO" id="GO:0016020">
    <property type="term" value="C:membrane"/>
    <property type="evidence" value="ECO:0007669"/>
    <property type="project" value="UniProtKB-SubCell"/>
</dbReference>
<gene>
    <name evidence="7" type="primary">malT</name>
    <name evidence="7" type="ORF">RCZ01_08330</name>
</gene>
<feature type="transmembrane region" description="Helical" evidence="6">
    <location>
        <begin position="356"/>
        <end position="377"/>
    </location>
</feature>
<evidence type="ECO:0000313" key="8">
    <source>
        <dbReference type="Proteomes" id="UP000398217"/>
    </source>
</evidence>
<dbReference type="PANTHER" id="PTHR19432:SF35">
    <property type="entry name" value="SOLUTE CARRIER FAMILY 45 MEMBER 3 ISOFORM X1"/>
    <property type="match status" value="1"/>
</dbReference>
<dbReference type="GO" id="GO:0022857">
    <property type="term" value="F:transmembrane transporter activity"/>
    <property type="evidence" value="ECO:0007669"/>
    <property type="project" value="InterPro"/>
</dbReference>
<dbReference type="Gene3D" id="1.20.1250.20">
    <property type="entry name" value="MFS general substrate transporter like domains"/>
    <property type="match status" value="2"/>
</dbReference>
<dbReference type="OrthoDB" id="7584869at2"/>
<feature type="transmembrane region" description="Helical" evidence="6">
    <location>
        <begin position="235"/>
        <end position="256"/>
    </location>
</feature>
<name>A0A5M4B7G1_9FLAO</name>
<keyword evidence="2" id="KW-0813">Transport</keyword>
<evidence type="ECO:0000313" key="7">
    <source>
        <dbReference type="EMBL" id="GET45531.1"/>
    </source>
</evidence>
<keyword evidence="5 6" id="KW-0472">Membrane</keyword>